<keyword evidence="2" id="KW-0472">Membrane</keyword>
<keyword evidence="2" id="KW-1133">Transmembrane helix</keyword>
<proteinExistence type="predicted"/>
<evidence type="ECO:0000313" key="3">
    <source>
        <dbReference type="EMBL" id="MDR7090913.1"/>
    </source>
</evidence>
<evidence type="ECO:0000313" key="4">
    <source>
        <dbReference type="Proteomes" id="UP001253595"/>
    </source>
</evidence>
<dbReference type="RefSeq" id="WP_310073622.1">
    <property type="nucleotide sequence ID" value="NZ_JAVDVX010000005.1"/>
</dbReference>
<gene>
    <name evidence="3" type="ORF">J2X05_002939</name>
</gene>
<comment type="caution">
    <text evidence="3">The sequence shown here is derived from an EMBL/GenBank/DDBJ whole genome shotgun (WGS) entry which is preliminary data.</text>
</comment>
<accession>A0ABU1V0S8</accession>
<dbReference type="Gene3D" id="6.10.250.3110">
    <property type="match status" value="1"/>
</dbReference>
<keyword evidence="2" id="KW-0812">Transmembrane</keyword>
<dbReference type="Proteomes" id="UP001253595">
    <property type="component" value="Unassembled WGS sequence"/>
</dbReference>
<evidence type="ECO:0008006" key="5">
    <source>
        <dbReference type="Google" id="ProtNLM"/>
    </source>
</evidence>
<reference evidence="3 4" key="1">
    <citation type="submission" date="2023-07" db="EMBL/GenBank/DDBJ databases">
        <title>Sorghum-associated microbial communities from plants grown in Nebraska, USA.</title>
        <authorList>
            <person name="Schachtman D."/>
        </authorList>
    </citation>
    <scope>NUCLEOTIDE SEQUENCE [LARGE SCALE GENOMIC DNA]</scope>
    <source>
        <strain evidence="3 4">BE190</strain>
    </source>
</reference>
<organism evidence="3 4">
    <name type="scientific">Cellvibrio fibrivorans</name>
    <dbReference type="NCBI Taxonomy" id="126350"/>
    <lineage>
        <taxon>Bacteria</taxon>
        <taxon>Pseudomonadati</taxon>
        <taxon>Pseudomonadota</taxon>
        <taxon>Gammaproteobacteria</taxon>
        <taxon>Cellvibrionales</taxon>
        <taxon>Cellvibrionaceae</taxon>
        <taxon>Cellvibrio</taxon>
    </lineage>
</organism>
<sequence length="423" mass="49171">MQVPTLVLAVALEIYLLLLIATAVLIFYALKQKKLIRRQQDKLRELIETIKTESPTPAPAGKSYKQLIYEQLELTQERFALIAPRSDISEAQPADLPINQRIVALRYAFLRAEELGTTEVPGSEGYWNVFRQTLEPLLHSTTDTALDLPLDTSLDTASNEELEMYKKRVENLEKFKKLFFDLEKRWNEAQANAQGYYNELYAMANGVEDRERYEMLLGQYGNSYNEITHYMHSTNAAITGQPVENKTINIIRQDPRAAEEIMKLRNVAADQYRVISNLQRKLEEAVTAEEKDLVIKELEQQLQRQVRFVQESDTCVQLLEEELNKANEKIAEQEGIIEHEHELEEENQRIKETLHNFTHESKELLGNLEDLERENDQLKNSLEHSVSEPDVSPANLQQIQSEFAELRKQYTELEEKYLELKFK</sequence>
<keyword evidence="4" id="KW-1185">Reference proteome</keyword>
<name>A0ABU1V0S8_9GAMM</name>
<dbReference type="EMBL" id="JAVDVX010000005">
    <property type="protein sequence ID" value="MDR7090913.1"/>
    <property type="molecule type" value="Genomic_DNA"/>
</dbReference>
<keyword evidence="1" id="KW-0175">Coiled coil</keyword>
<feature type="coiled-coil region" evidence="1">
    <location>
        <begin position="309"/>
        <end position="423"/>
    </location>
</feature>
<evidence type="ECO:0000256" key="2">
    <source>
        <dbReference type="SAM" id="Phobius"/>
    </source>
</evidence>
<protein>
    <recommendedName>
        <fullName evidence="5">Chromosome partitioning protein ParA</fullName>
    </recommendedName>
</protein>
<evidence type="ECO:0000256" key="1">
    <source>
        <dbReference type="SAM" id="Coils"/>
    </source>
</evidence>
<feature type="transmembrane region" description="Helical" evidence="2">
    <location>
        <begin position="6"/>
        <end position="30"/>
    </location>
</feature>